<reference evidence="1" key="1">
    <citation type="submission" date="2022-10" db="EMBL/GenBank/DDBJ databases">
        <title>Complete genome of Methanoculleus submarinus DSM 15122.</title>
        <authorList>
            <person name="Chen S.-C."/>
            <person name="Lai S.-J."/>
            <person name="You Y.-T."/>
        </authorList>
    </citation>
    <scope>NUCLEOTIDE SEQUENCE</scope>
    <source>
        <strain evidence="1">DSM 15122</strain>
    </source>
</reference>
<sequence length="100" mass="10830">MNATAYAGSLTSHPSGHAATKQHCFIETSGEINEFMKMHAINLAERGLRQVGKRLYGAKITIMGLAGGRGREEPVCGRRGDCVPGDWKRGLLRSFTTPCP</sequence>
<name>A0AAX3EA91_9EURY</name>
<keyword evidence="2" id="KW-1185">Reference proteome</keyword>
<proteinExistence type="predicted"/>
<dbReference type="GeneID" id="58787948"/>
<dbReference type="AlphaFoldDB" id="A0AAX3EA91"/>
<dbReference type="Proteomes" id="UP001156196">
    <property type="component" value="Chromosome"/>
</dbReference>
<organism evidence="1 2">
    <name type="scientific">Methanoculleus submarinus</name>
    <dbReference type="NCBI Taxonomy" id="204050"/>
    <lineage>
        <taxon>Archaea</taxon>
        <taxon>Methanobacteriati</taxon>
        <taxon>Methanobacteriota</taxon>
        <taxon>Stenosarchaea group</taxon>
        <taxon>Methanomicrobia</taxon>
        <taxon>Methanomicrobiales</taxon>
        <taxon>Methanomicrobiaceae</taxon>
        <taxon>Methanoculleus</taxon>
    </lineage>
</organism>
<gene>
    <name evidence="1" type="ORF">OH143_11515</name>
</gene>
<protein>
    <submittedName>
        <fullName evidence="1">Uncharacterized protein</fullName>
    </submittedName>
</protein>
<evidence type="ECO:0000313" key="1">
    <source>
        <dbReference type="EMBL" id="UYU18319.1"/>
    </source>
</evidence>
<evidence type="ECO:0000313" key="2">
    <source>
        <dbReference type="Proteomes" id="UP001156196"/>
    </source>
</evidence>
<dbReference type="EMBL" id="CP109831">
    <property type="protein sequence ID" value="UYU18319.1"/>
    <property type="molecule type" value="Genomic_DNA"/>
</dbReference>
<dbReference type="KEGG" id="msum:OH143_11515"/>
<accession>A0AAX3EA91</accession>
<dbReference type="RefSeq" id="WP_011843802.1">
    <property type="nucleotide sequence ID" value="NZ_CP109831.1"/>
</dbReference>